<dbReference type="Pfam" id="PF17921">
    <property type="entry name" value="Integrase_H2C2"/>
    <property type="match status" value="1"/>
</dbReference>
<dbReference type="InterPro" id="IPR043502">
    <property type="entry name" value="DNA/RNA_pol_sf"/>
</dbReference>
<dbReference type="Pfam" id="PF00078">
    <property type="entry name" value="RVT_1"/>
    <property type="match status" value="1"/>
</dbReference>
<evidence type="ECO:0000313" key="14">
    <source>
        <dbReference type="EMBL" id="ABI96971.1"/>
    </source>
</evidence>
<feature type="compositionally biased region" description="Low complexity" evidence="10">
    <location>
        <begin position="390"/>
        <end position="410"/>
    </location>
</feature>
<feature type="region of interest" description="Disordered" evidence="10">
    <location>
        <begin position="1672"/>
        <end position="1704"/>
    </location>
</feature>
<keyword evidence="3" id="KW-0548">Nucleotidyltransferase</keyword>
<dbReference type="CDD" id="cd09274">
    <property type="entry name" value="RNase_HI_RT_Ty3"/>
    <property type="match status" value="1"/>
</dbReference>
<dbReference type="InterPro" id="IPR012337">
    <property type="entry name" value="RNaseH-like_sf"/>
</dbReference>
<dbReference type="GO" id="GO:0016787">
    <property type="term" value="F:hydrolase activity"/>
    <property type="evidence" value="ECO:0007669"/>
    <property type="project" value="UniProtKB-KW"/>
</dbReference>
<dbReference type="EMBL" id="DQ904440">
    <property type="protein sequence ID" value="ABI96971.1"/>
    <property type="molecule type" value="Genomic_DNA"/>
</dbReference>
<dbReference type="GO" id="GO:0008270">
    <property type="term" value="F:zinc ion binding"/>
    <property type="evidence" value="ECO:0007669"/>
    <property type="project" value="UniProtKB-KW"/>
</dbReference>
<evidence type="ECO:0000256" key="10">
    <source>
        <dbReference type="SAM" id="MobiDB-lite"/>
    </source>
</evidence>
<evidence type="ECO:0000256" key="7">
    <source>
        <dbReference type="ARBA" id="ARBA00022918"/>
    </source>
</evidence>
<evidence type="ECO:0000259" key="12">
    <source>
        <dbReference type="PROSITE" id="PS50878"/>
    </source>
</evidence>
<dbReference type="GO" id="GO:0003964">
    <property type="term" value="F:RNA-directed DNA polymerase activity"/>
    <property type="evidence" value="ECO:0007669"/>
    <property type="project" value="UniProtKB-KW"/>
</dbReference>
<dbReference type="GO" id="GO:0003676">
    <property type="term" value="F:nucleic acid binding"/>
    <property type="evidence" value="ECO:0007669"/>
    <property type="project" value="InterPro"/>
</dbReference>
<dbReference type="PROSITE" id="PS50994">
    <property type="entry name" value="INTEGRASE"/>
    <property type="match status" value="1"/>
</dbReference>
<dbReference type="GO" id="GO:0015074">
    <property type="term" value="P:DNA integration"/>
    <property type="evidence" value="ECO:0007669"/>
    <property type="project" value="InterPro"/>
</dbReference>
<dbReference type="InterPro" id="IPR021109">
    <property type="entry name" value="Peptidase_aspartic_dom_sf"/>
</dbReference>
<evidence type="ECO:0000256" key="2">
    <source>
        <dbReference type="ARBA" id="ARBA00022679"/>
    </source>
</evidence>
<accession>B5G4Y0</accession>
<dbReference type="Pfam" id="PF17917">
    <property type="entry name" value="RT_RNaseH"/>
    <property type="match status" value="1"/>
</dbReference>
<dbReference type="InterPro" id="IPR036875">
    <property type="entry name" value="Znf_CCHC_sf"/>
</dbReference>
<feature type="compositionally biased region" description="Low complexity" evidence="10">
    <location>
        <begin position="351"/>
        <end position="377"/>
    </location>
</feature>
<keyword evidence="9" id="KW-0175">Coiled coil</keyword>
<dbReference type="Pfam" id="PF03732">
    <property type="entry name" value="Retrotrans_gag"/>
    <property type="match status" value="1"/>
</dbReference>
<gene>
    <name evidence="14" type="primary">gag-pol</name>
</gene>
<evidence type="ECO:0000256" key="3">
    <source>
        <dbReference type="ARBA" id="ARBA00022695"/>
    </source>
</evidence>
<keyword evidence="8" id="KW-0479">Metal-binding</keyword>
<dbReference type="FunFam" id="1.10.340.70:FF:000001">
    <property type="entry name" value="Retrovirus-related Pol polyprotein from transposon gypsy-like Protein"/>
    <property type="match status" value="1"/>
</dbReference>
<feature type="domain" description="Reverse transcriptase" evidence="12">
    <location>
        <begin position="786"/>
        <end position="965"/>
    </location>
</feature>
<keyword evidence="5" id="KW-0255">Endonuclease</keyword>
<dbReference type="InterPro" id="IPR001584">
    <property type="entry name" value="Integrase_cat-core"/>
</dbReference>
<dbReference type="InterPro" id="IPR041373">
    <property type="entry name" value="RT_RNaseH"/>
</dbReference>
<evidence type="ECO:0000256" key="5">
    <source>
        <dbReference type="ARBA" id="ARBA00022759"/>
    </source>
</evidence>
<feature type="compositionally biased region" description="Low complexity" evidence="10">
    <location>
        <begin position="74"/>
        <end position="86"/>
    </location>
</feature>
<dbReference type="InterPro" id="IPR036397">
    <property type="entry name" value="RNaseH_sf"/>
</dbReference>
<dbReference type="Gene3D" id="3.30.420.10">
    <property type="entry name" value="Ribonuclease H-like superfamily/Ribonuclease H"/>
    <property type="match status" value="1"/>
</dbReference>
<dbReference type="FunFam" id="3.30.420.10:FF:000032">
    <property type="entry name" value="Retrovirus-related Pol polyprotein from transposon 297-like Protein"/>
    <property type="match status" value="1"/>
</dbReference>
<feature type="domain" description="CCHC-type" evidence="11">
    <location>
        <begin position="417"/>
        <end position="432"/>
    </location>
</feature>
<dbReference type="Pfam" id="PF24626">
    <property type="entry name" value="SH3_Tf2-1"/>
    <property type="match status" value="1"/>
</dbReference>
<reference evidence="14" key="1">
    <citation type="journal article" date="2008" name="Chromosoma">
        <title>Structure and dynamics of retrotransposons at wheat centromeres and pericentromeres.</title>
        <authorList>
            <person name="Liu Z."/>
            <person name="Yue W."/>
            <person name="Li D."/>
            <person name="Wang R.R."/>
            <person name="Kong X."/>
            <person name="Lu K."/>
            <person name="Wang G."/>
            <person name="Dong Y."/>
            <person name="Jin W."/>
            <person name="Zhang X."/>
        </authorList>
    </citation>
    <scope>NUCLEOTIDE SEQUENCE</scope>
</reference>
<dbReference type="EC" id="2.7.7.49" evidence="1"/>
<feature type="coiled-coil region" evidence="9">
    <location>
        <begin position="634"/>
        <end position="661"/>
    </location>
</feature>
<dbReference type="PROSITE" id="PS50878">
    <property type="entry name" value="RT_POL"/>
    <property type="match status" value="1"/>
</dbReference>
<dbReference type="Gene3D" id="3.10.10.10">
    <property type="entry name" value="HIV Type 1 Reverse Transcriptase, subunit A, domain 1"/>
    <property type="match status" value="1"/>
</dbReference>
<dbReference type="PANTHER" id="PTHR35046">
    <property type="entry name" value="ZINC KNUCKLE (CCHC-TYPE) FAMILY PROTEIN"/>
    <property type="match status" value="1"/>
</dbReference>
<dbReference type="FunFam" id="3.30.70.270:FF:000020">
    <property type="entry name" value="Transposon Tf2-6 polyprotein-like Protein"/>
    <property type="match status" value="1"/>
</dbReference>
<evidence type="ECO:0000256" key="4">
    <source>
        <dbReference type="ARBA" id="ARBA00022722"/>
    </source>
</evidence>
<dbReference type="Pfam" id="PF00665">
    <property type="entry name" value="rve"/>
    <property type="match status" value="1"/>
</dbReference>
<evidence type="ECO:0000256" key="6">
    <source>
        <dbReference type="ARBA" id="ARBA00022801"/>
    </source>
</evidence>
<feature type="domain" description="Integrase catalytic" evidence="13">
    <location>
        <begin position="1303"/>
        <end position="1463"/>
    </location>
</feature>
<keyword evidence="2" id="KW-0808">Transferase</keyword>
<dbReference type="InterPro" id="IPR041588">
    <property type="entry name" value="Integrase_H2C2"/>
</dbReference>
<dbReference type="PANTHER" id="PTHR35046:SF9">
    <property type="entry name" value="RNA-DIRECTED DNA POLYMERASE"/>
    <property type="match status" value="1"/>
</dbReference>
<dbReference type="InterPro" id="IPR043128">
    <property type="entry name" value="Rev_trsase/Diguanyl_cyclase"/>
</dbReference>
<feature type="region of interest" description="Disordered" evidence="10">
    <location>
        <begin position="136"/>
        <end position="169"/>
    </location>
</feature>
<dbReference type="InterPro" id="IPR000477">
    <property type="entry name" value="RT_dom"/>
</dbReference>
<keyword evidence="8" id="KW-0863">Zinc-finger</keyword>
<dbReference type="InterPro" id="IPR005162">
    <property type="entry name" value="Retrotrans_gag_dom"/>
</dbReference>
<feature type="region of interest" description="Disordered" evidence="10">
    <location>
        <begin position="68"/>
        <end position="91"/>
    </location>
</feature>
<evidence type="ECO:0000259" key="13">
    <source>
        <dbReference type="PROSITE" id="PS50994"/>
    </source>
</evidence>
<dbReference type="CDD" id="cd01647">
    <property type="entry name" value="RT_LTR"/>
    <property type="match status" value="1"/>
</dbReference>
<keyword evidence="7" id="KW-0695">RNA-directed DNA polymerase</keyword>
<evidence type="ECO:0000259" key="11">
    <source>
        <dbReference type="PROSITE" id="PS50158"/>
    </source>
</evidence>
<protein>
    <recommendedName>
        <fullName evidence="1">RNA-directed DNA polymerase</fullName>
        <ecNumber evidence="1">2.7.7.49</ecNumber>
    </recommendedName>
</protein>
<proteinExistence type="predicted"/>
<dbReference type="Gene3D" id="2.40.70.10">
    <property type="entry name" value="Acid Proteases"/>
    <property type="match status" value="1"/>
</dbReference>
<dbReference type="Gene3D" id="1.10.340.70">
    <property type="match status" value="1"/>
</dbReference>
<dbReference type="InterPro" id="IPR056924">
    <property type="entry name" value="SH3_Tf2-1"/>
</dbReference>
<dbReference type="Gene3D" id="3.30.70.270">
    <property type="match status" value="2"/>
</dbReference>
<keyword evidence="4" id="KW-0540">Nuclease</keyword>
<sequence length="1704" mass="194388">MAGSQADETDWENMTNKELHDKFQQMMNGQVQDVLNRFKEAIEKIDDMEKTFETKLDNRFNELLARLPPPPPAASNAPLQQQQQRLPTHRETALRRARRLPLAPGQTVGAAVHTSVVAAADAEEDDFAGDYEDEVDQNQNYVPPPAQQLSGRPHANNGNGRAHPQVRDHDHLPKLKLNIPPFEGRYVPDIYLTWELETEQQFTCLQYPEERRVPAAVCAFTSFACVWWSEHCRLYPIPATWAALKTAMRTRWVPPYYQHELLQKLQRLRQGKNSVEEYYQELQTGMIRCGIVEENEAMLARFMGGLNREIQTILEYKDYTNITRLFHLACKAEREVQDRQALARTNFSAGRPSSWTPRASSTSTRSATPAPPSAATSNRDTIKQAQSPLSAKSTPSGPAKSSSSSMASTGQTHDIICRRCKGGGHYARECPSKRVMIVSEDGGYESASDYDEETLALITRDKHGGDDSDHETQYMAPEDADRYECLVAQRVLSVQVTQAEQNQRHNLFHTKGVVKERSVRVIIDGGSCNNLASMEMVEKLSLITRPHPHPYYIQWFNNSGKVKVTRTVRVHFSISTYADYVDCDVVPMQACSLLLGRPWQFDKNSVHHDRKNLYTLVHKDKNITLLPMTPESILKDDINRANKAKQEKNKSENQIVAKEFEQQMQSNNNKQSSVACEIKLKSACLLATKSDIDDLDFSKSVCYAFVCKEALFSFEDVPSSLPPAVTNILQEFTDVFPQDVPPGLPPIRGIEHQIDLIPGASLPNRAPYRTNPEETKEIMRQVQELLDKGYIRESLSPCAVPIILVPKKDGTSRMCVDCRGINNITIRYRHPIPRLDDMLDELSGSTIFSKVDLRSGYHQIRMKLGDEWKTTFKTKFGLYEWLVMPFGLTNAPSTFMRLMNEVLRAFIGRFVVVYFDDILIYSKSLEEHLEHLRAVFIALRDARLFGNLGKCTFCTDRVSFLGYVVTPQGIEVDKAKIEAIESWPHPKTVTQVRSFLGLAGFYRRFVRDFSTIAAPLNEVTKKDVPFVWGTAQEEAFTVLKDKLTYAPLLQLPNFNKTFELECDASGIGLGGVLLQDGKPVAYFSEKFSGPSLNYSTYDKELYALVRTLETWQHYLWPKEFVIHSDHESLKHIKSQAKLNRRHAKWVEFIETFPYVIKHKKGKENVIADALSRRYTMLSQLDFKIFGLETIKDQYVHDAEFKDVLQNCKEGRTWNKFVLNDGFVFRANKLCIPASSVRLLLLQEAHGGGLMGHFGVKKTEDILATHFFWPKMRRDVERFVARCTTCQRAKSRLNPHGLYMPLPVPSVPWEDISMDFVLGLPRTKKGRDSIFVVVDRFSKMAHFIPCHKSDDAVNVADLFFREIIRLHGVPNTIVSDRDTKFLSHFWRCLWAKLGNKLLFSTTCHPQTDGQTEVVNRTLSTMLRAVLKNNKKMWEECLPHIEFAYNRSLHSTTKMCPFEIVYGFLPRAPIDLLPLPSSEKVNFDAKERSELILKIHELTKENIERMNAKYKLARDKGRKHVVFAPGDLVWLHLRKDRFPNLRKSKLMPRADGPFKVLEKINDNAYKLELPADFGVSPTFNIADLKPYLGEEDELPSRTTSFQEGEDDEDINTIVTPTAPTVTYTGPITRARARQLNYQVLSFLGNDSNVHEIMMLPKLDTIVLLTNEGPSLEKDEHWSKNMHGVDGMRKGIKNGVTSDDFRTLKPP</sequence>
<dbReference type="SUPFAM" id="SSF57756">
    <property type="entry name" value="Retrovirus zinc finger-like domains"/>
    <property type="match status" value="1"/>
</dbReference>
<dbReference type="GO" id="GO:0004519">
    <property type="term" value="F:endonuclease activity"/>
    <property type="evidence" value="ECO:0007669"/>
    <property type="project" value="UniProtKB-KW"/>
</dbReference>
<evidence type="ECO:0000256" key="1">
    <source>
        <dbReference type="ARBA" id="ARBA00012493"/>
    </source>
</evidence>
<feature type="region of interest" description="Disordered" evidence="10">
    <location>
        <begin position="344"/>
        <end position="411"/>
    </location>
</feature>
<dbReference type="SUPFAM" id="SSF56672">
    <property type="entry name" value="DNA/RNA polymerases"/>
    <property type="match status" value="1"/>
</dbReference>
<keyword evidence="6" id="KW-0378">Hydrolase</keyword>
<dbReference type="CDD" id="cd00303">
    <property type="entry name" value="retropepsin_like"/>
    <property type="match status" value="1"/>
</dbReference>
<organism evidence="14">
    <name type="scientific">Triticum monococcum subsp. aegilopoides</name>
    <dbReference type="NCBI Taxonomy" id="52163"/>
    <lineage>
        <taxon>Eukaryota</taxon>
        <taxon>Viridiplantae</taxon>
        <taxon>Streptophyta</taxon>
        <taxon>Embryophyta</taxon>
        <taxon>Tracheophyta</taxon>
        <taxon>Spermatophyta</taxon>
        <taxon>Magnoliopsida</taxon>
        <taxon>Liliopsida</taxon>
        <taxon>Poales</taxon>
        <taxon>Poaceae</taxon>
        <taxon>BOP clade</taxon>
        <taxon>Pooideae</taxon>
        <taxon>Triticodae</taxon>
        <taxon>Triticeae</taxon>
        <taxon>Triticinae</taxon>
        <taxon>Triticum</taxon>
    </lineage>
</organism>
<dbReference type="PROSITE" id="PS50158">
    <property type="entry name" value="ZF_CCHC"/>
    <property type="match status" value="1"/>
</dbReference>
<evidence type="ECO:0000256" key="9">
    <source>
        <dbReference type="SAM" id="Coils"/>
    </source>
</evidence>
<evidence type="ECO:0000256" key="8">
    <source>
        <dbReference type="PROSITE-ProRule" id="PRU00047"/>
    </source>
</evidence>
<name>B5G4Y0_TRIMO</name>
<keyword evidence="8" id="KW-0862">Zinc</keyword>
<dbReference type="InterPro" id="IPR001878">
    <property type="entry name" value="Znf_CCHC"/>
</dbReference>
<dbReference type="SUPFAM" id="SSF53098">
    <property type="entry name" value="Ribonuclease H-like"/>
    <property type="match status" value="1"/>
</dbReference>
<dbReference type="SMART" id="SM00343">
    <property type="entry name" value="ZnF_C2HC"/>
    <property type="match status" value="1"/>
</dbReference>